<feature type="region of interest" description="Disordered" evidence="1">
    <location>
        <begin position="20"/>
        <end position="59"/>
    </location>
</feature>
<sequence length="134" mass="15376">MPLGVHVRCVWIGNVIKRNPGRDTDTVRHGDPLRDSEDDNNDDDDDDEEEIHPSSIFTRFPVSSPPVRCARVLIAVSKARPTSCGRETDRLSLDRRSFFAEAEENFQPRSKEDKEKFYYDYVIAENLTCLFVIG</sequence>
<keyword evidence="3" id="KW-1185">Reference proteome</keyword>
<comment type="caution">
    <text evidence="2">The sequence shown here is derived from an EMBL/GenBank/DDBJ whole genome shotgun (WGS) entry which is preliminary data.</text>
</comment>
<feature type="compositionally biased region" description="Basic and acidic residues" evidence="1">
    <location>
        <begin position="20"/>
        <end position="35"/>
    </location>
</feature>
<dbReference type="AlphaFoldDB" id="A0AA40GIN2"/>
<accession>A0AA40GIN2</accession>
<proteinExistence type="predicted"/>
<evidence type="ECO:0000313" key="3">
    <source>
        <dbReference type="Proteomes" id="UP001177670"/>
    </source>
</evidence>
<evidence type="ECO:0000313" key="2">
    <source>
        <dbReference type="EMBL" id="KAK1137995.1"/>
    </source>
</evidence>
<name>A0AA40GIN2_9HYME</name>
<feature type="compositionally biased region" description="Acidic residues" evidence="1">
    <location>
        <begin position="36"/>
        <end position="50"/>
    </location>
</feature>
<dbReference type="EMBL" id="JAHYIQ010000001">
    <property type="protein sequence ID" value="KAK1137995.1"/>
    <property type="molecule type" value="Genomic_DNA"/>
</dbReference>
<organism evidence="2 3">
    <name type="scientific">Melipona bicolor</name>
    <dbReference type="NCBI Taxonomy" id="60889"/>
    <lineage>
        <taxon>Eukaryota</taxon>
        <taxon>Metazoa</taxon>
        <taxon>Ecdysozoa</taxon>
        <taxon>Arthropoda</taxon>
        <taxon>Hexapoda</taxon>
        <taxon>Insecta</taxon>
        <taxon>Pterygota</taxon>
        <taxon>Neoptera</taxon>
        <taxon>Endopterygota</taxon>
        <taxon>Hymenoptera</taxon>
        <taxon>Apocrita</taxon>
        <taxon>Aculeata</taxon>
        <taxon>Apoidea</taxon>
        <taxon>Anthophila</taxon>
        <taxon>Apidae</taxon>
        <taxon>Melipona</taxon>
    </lineage>
</organism>
<evidence type="ECO:0000256" key="1">
    <source>
        <dbReference type="SAM" id="MobiDB-lite"/>
    </source>
</evidence>
<dbReference type="Proteomes" id="UP001177670">
    <property type="component" value="Unassembled WGS sequence"/>
</dbReference>
<reference evidence="2" key="1">
    <citation type="submission" date="2021-10" db="EMBL/GenBank/DDBJ databases">
        <title>Melipona bicolor Genome sequencing and assembly.</title>
        <authorList>
            <person name="Araujo N.S."/>
            <person name="Arias M.C."/>
        </authorList>
    </citation>
    <scope>NUCLEOTIDE SEQUENCE</scope>
    <source>
        <strain evidence="2">USP_2M_L1-L4_2017</strain>
        <tissue evidence="2">Whole body</tissue>
    </source>
</reference>
<gene>
    <name evidence="2" type="ORF">K0M31_002486</name>
</gene>
<protein>
    <submittedName>
        <fullName evidence="2">Uncharacterized protein</fullName>
    </submittedName>
</protein>